<proteinExistence type="predicted"/>
<dbReference type="eggNOG" id="COG0457">
    <property type="taxonomic scope" value="Bacteria"/>
</dbReference>
<dbReference type="EMBL" id="CM001484">
    <property type="protein sequence ID" value="EIE99551.1"/>
    <property type="molecule type" value="Genomic_DNA"/>
</dbReference>
<dbReference type="OrthoDB" id="6957847at2"/>
<sequence length="148" mass="17448">MSAETGRSRQLLARIGLTLLDDAPERWRRIDLQCRAVADVHDVTLTVLLEDGSQPDMTLPPHVVDDLLEVRRLTYRPDMGAWFSMRYLLDPPAQMYVKYNYDWDPKWRSWRSPIPAESWARDLEAFPRPEENIPDWLAERIAEANRER</sequence>
<keyword evidence="2" id="KW-1185">Reference proteome</keyword>
<dbReference type="InterPro" id="IPR036170">
    <property type="entry name" value="YezG-like_sf"/>
</dbReference>
<accession>I1D3M7</accession>
<dbReference type="STRING" id="928724.SacglDRAFT_02659"/>
<reference evidence="1 2" key="1">
    <citation type="submission" date="2011-09" db="EMBL/GenBank/DDBJ databases">
        <authorList>
            <consortium name="US DOE Joint Genome Institute (JGI-PGF)"/>
            <person name="Lucas S."/>
            <person name="Han J."/>
            <person name="Lapidus A."/>
            <person name="Cheng J.-F."/>
            <person name="Goodwin L."/>
            <person name="Pitluck S."/>
            <person name="Peters L."/>
            <person name="Land M.L."/>
            <person name="Hauser L."/>
            <person name="Brambilla E."/>
            <person name="Klenk H.-P."/>
            <person name="Woyke T.J."/>
        </authorList>
    </citation>
    <scope>NUCLEOTIDE SEQUENCE [LARGE SCALE GENOMIC DNA]</scope>
    <source>
        <strain evidence="1 2">K62</strain>
    </source>
</reference>
<name>I1D3M7_9PSEU</name>
<evidence type="ECO:0000313" key="1">
    <source>
        <dbReference type="EMBL" id="EIE99551.1"/>
    </source>
</evidence>
<reference evidence="2" key="2">
    <citation type="submission" date="2012-01" db="EMBL/GenBank/DDBJ databases">
        <title>Noncontiguous Finished sequence of chromosome of Saccharomonospora glauca K62.</title>
        <authorList>
            <consortium name="US DOE Joint Genome Institute"/>
            <person name="Lucas S."/>
            <person name="Han J."/>
            <person name="Lapidus A."/>
            <person name="Cheng J.-F."/>
            <person name="Goodwin L."/>
            <person name="Pitluck S."/>
            <person name="Peters L."/>
            <person name="Mikhailova N."/>
            <person name="Held B."/>
            <person name="Detter J.C."/>
            <person name="Han C."/>
            <person name="Tapia R."/>
            <person name="Land M."/>
            <person name="Hauser L."/>
            <person name="Kyrpides N."/>
            <person name="Ivanova N."/>
            <person name="Pagani I."/>
            <person name="Brambilla E.-M."/>
            <person name="Klenk H.-P."/>
            <person name="Woyke T."/>
        </authorList>
    </citation>
    <scope>NUCLEOTIDE SEQUENCE [LARGE SCALE GENOMIC DNA]</scope>
    <source>
        <strain evidence="2">K62</strain>
    </source>
</reference>
<dbReference type="RefSeq" id="WP_005465200.1">
    <property type="nucleotide sequence ID" value="NZ_CM001484.1"/>
</dbReference>
<dbReference type="SUPFAM" id="SSF160424">
    <property type="entry name" value="BH3703-like"/>
    <property type="match status" value="1"/>
</dbReference>
<protein>
    <submittedName>
        <fullName evidence="1">Uncharacterized protein</fullName>
    </submittedName>
</protein>
<evidence type="ECO:0000313" key="2">
    <source>
        <dbReference type="Proteomes" id="UP000005087"/>
    </source>
</evidence>
<gene>
    <name evidence="1" type="ORF">SacglDRAFT_02659</name>
</gene>
<dbReference type="HOGENOM" id="CLU_129307_0_0_11"/>
<dbReference type="AlphaFoldDB" id="I1D3M7"/>
<organism evidence="1 2">
    <name type="scientific">Saccharomonospora glauca K62</name>
    <dbReference type="NCBI Taxonomy" id="928724"/>
    <lineage>
        <taxon>Bacteria</taxon>
        <taxon>Bacillati</taxon>
        <taxon>Actinomycetota</taxon>
        <taxon>Actinomycetes</taxon>
        <taxon>Pseudonocardiales</taxon>
        <taxon>Pseudonocardiaceae</taxon>
        <taxon>Saccharomonospora</taxon>
    </lineage>
</organism>
<dbReference type="Proteomes" id="UP000005087">
    <property type="component" value="Chromosome"/>
</dbReference>